<gene>
    <name evidence="1" type="ORF">A2415_00990</name>
</gene>
<organism evidence="1 2">
    <name type="scientific">candidate division WWE3 bacterium RIFOXYC1_FULL_39_7</name>
    <dbReference type="NCBI Taxonomy" id="1802643"/>
    <lineage>
        <taxon>Bacteria</taxon>
        <taxon>Katanobacteria</taxon>
    </lineage>
</organism>
<name>A0A1F4WLH2_UNCKA</name>
<evidence type="ECO:0000313" key="2">
    <source>
        <dbReference type="Proteomes" id="UP000179113"/>
    </source>
</evidence>
<dbReference type="AlphaFoldDB" id="A0A1F4WLH2"/>
<dbReference type="EMBL" id="MEWA01000009">
    <property type="protein sequence ID" value="OGC70231.1"/>
    <property type="molecule type" value="Genomic_DNA"/>
</dbReference>
<proteinExistence type="predicted"/>
<sequence>MIKVIFFAIVNFINGLLGYVVPPYYPATPNLTPDEYVTSYKLSEDSCIKIDYLRTADDKIDILCETTESKKVIETGYVNRDQDNNIIKANNSVYIKSIYVENESNGTPKWNTYYENIAVIKPSGEKITIFQNKVINDFTVMDGINKLLVIYSTDTDNNKVAIVDDTTGEILKEYESEVLASFSQGAASYTLTVAGKREKNVILELVNHPDETTREISIDMELNTLE</sequence>
<dbReference type="Proteomes" id="UP000179113">
    <property type="component" value="Unassembled WGS sequence"/>
</dbReference>
<reference evidence="1 2" key="1">
    <citation type="journal article" date="2016" name="Nat. Commun.">
        <title>Thousands of microbial genomes shed light on interconnected biogeochemical processes in an aquifer system.</title>
        <authorList>
            <person name="Anantharaman K."/>
            <person name="Brown C.T."/>
            <person name="Hug L.A."/>
            <person name="Sharon I."/>
            <person name="Castelle C.J."/>
            <person name="Probst A.J."/>
            <person name="Thomas B.C."/>
            <person name="Singh A."/>
            <person name="Wilkins M.J."/>
            <person name="Karaoz U."/>
            <person name="Brodie E.L."/>
            <person name="Williams K.H."/>
            <person name="Hubbard S.S."/>
            <person name="Banfield J.F."/>
        </authorList>
    </citation>
    <scope>NUCLEOTIDE SEQUENCE [LARGE SCALE GENOMIC DNA]</scope>
</reference>
<accession>A0A1F4WLH2</accession>
<comment type="caution">
    <text evidence="1">The sequence shown here is derived from an EMBL/GenBank/DDBJ whole genome shotgun (WGS) entry which is preliminary data.</text>
</comment>
<evidence type="ECO:0000313" key="1">
    <source>
        <dbReference type="EMBL" id="OGC70231.1"/>
    </source>
</evidence>
<protein>
    <submittedName>
        <fullName evidence="1">Uncharacterized protein</fullName>
    </submittedName>
</protein>